<reference evidence="2" key="1">
    <citation type="submission" date="2017-07" db="EMBL/GenBank/DDBJ databases">
        <authorList>
            <person name="Mikheyev A."/>
            <person name="Grau M."/>
        </authorList>
    </citation>
    <scope>NUCLEOTIDE SEQUENCE</scope>
    <source>
        <tissue evidence="2">Venom_gland</tissue>
    </source>
</reference>
<dbReference type="PANTHER" id="PTHR13060">
    <property type="entry name" value="SGT1 PROTEIN HSGT1 SUPPRESSOR OF GCR2"/>
    <property type="match status" value="1"/>
</dbReference>
<evidence type="ECO:0000256" key="1">
    <source>
        <dbReference type="SAM" id="MobiDB-lite"/>
    </source>
</evidence>
<feature type="compositionally biased region" description="Basic and acidic residues" evidence="1">
    <location>
        <begin position="21"/>
        <end position="35"/>
    </location>
</feature>
<protein>
    <submittedName>
        <fullName evidence="2">Uncharacterized protein</fullName>
    </submittedName>
</protein>
<feature type="region of interest" description="Disordered" evidence="1">
    <location>
        <begin position="1"/>
        <end position="52"/>
    </location>
</feature>
<accession>A0A2D4ME89</accession>
<proteinExistence type="predicted"/>
<organism evidence="2">
    <name type="scientific">Micrurus spixii</name>
    <name type="common">Amazon coral snake</name>
    <dbReference type="NCBI Taxonomy" id="129469"/>
    <lineage>
        <taxon>Eukaryota</taxon>
        <taxon>Metazoa</taxon>
        <taxon>Chordata</taxon>
        <taxon>Craniata</taxon>
        <taxon>Vertebrata</taxon>
        <taxon>Euteleostomi</taxon>
        <taxon>Lepidosauria</taxon>
        <taxon>Squamata</taxon>
        <taxon>Bifurcata</taxon>
        <taxon>Unidentata</taxon>
        <taxon>Episquamata</taxon>
        <taxon>Toxicofera</taxon>
        <taxon>Serpentes</taxon>
        <taxon>Colubroidea</taxon>
        <taxon>Elapidae</taxon>
        <taxon>Elapinae</taxon>
        <taxon>Micrurus</taxon>
    </lineage>
</organism>
<dbReference type="PANTHER" id="PTHR13060:SF0">
    <property type="entry name" value="PROTEIN ECDYSONELESS HOMOLOG"/>
    <property type="match status" value="1"/>
</dbReference>
<reference evidence="2" key="2">
    <citation type="submission" date="2017-11" db="EMBL/GenBank/DDBJ databases">
        <title>Coralsnake Venomics: Analyses of Venom Gland Transcriptomes and Proteomes of Six Brazilian Taxa.</title>
        <authorList>
            <person name="Aird S.D."/>
            <person name="Jorge da Silva N."/>
            <person name="Qiu L."/>
            <person name="Villar-Briones A."/>
            <person name="Aparecida-Saddi V."/>
            <person name="Campos-Telles M.P."/>
            <person name="Grau M."/>
            <person name="Mikheyev A.S."/>
        </authorList>
    </citation>
    <scope>NUCLEOTIDE SEQUENCE</scope>
    <source>
        <tissue evidence="2">Venom_gland</tissue>
    </source>
</reference>
<dbReference type="AlphaFoldDB" id="A0A2D4ME89"/>
<evidence type="ECO:0000313" key="2">
    <source>
        <dbReference type="EMBL" id="LAB31711.1"/>
    </source>
</evidence>
<name>A0A2D4ME89_9SAUR</name>
<dbReference type="GO" id="GO:0005634">
    <property type="term" value="C:nucleus"/>
    <property type="evidence" value="ECO:0007669"/>
    <property type="project" value="TreeGrafter"/>
</dbReference>
<dbReference type="EMBL" id="IACM01084550">
    <property type="protein sequence ID" value="LAB31711.1"/>
    <property type="molecule type" value="Transcribed_RNA"/>
</dbReference>
<sequence>MNEMDRELSSTAIGKSFTNQKKGERSVKVFPHEDPNPDLEGNQNKEDPATTPVDIDLNLVTNLLESYNAQDGLAGPVSNILQSMGVYLPDNTDKSLTSNSWMQ</sequence>
<feature type="compositionally biased region" description="Polar residues" evidence="1">
    <location>
        <begin position="9"/>
        <end position="20"/>
    </location>
</feature>
<dbReference type="InterPro" id="IPR010770">
    <property type="entry name" value="Ecd"/>
</dbReference>